<accession>A0A812NFP9</accession>
<gene>
    <name evidence="2" type="primary">IFI30</name>
    <name evidence="2" type="ORF">SPIL2461_LOCUS6986</name>
</gene>
<comment type="caution">
    <text evidence="2">The sequence shown here is derived from an EMBL/GenBank/DDBJ whole genome shotgun (WGS) entry which is preliminary data.</text>
</comment>
<evidence type="ECO:0000313" key="2">
    <source>
        <dbReference type="EMBL" id="CAE7308571.1"/>
    </source>
</evidence>
<organism evidence="2 3">
    <name type="scientific">Symbiodinium pilosum</name>
    <name type="common">Dinoflagellate</name>
    <dbReference type="NCBI Taxonomy" id="2952"/>
    <lineage>
        <taxon>Eukaryota</taxon>
        <taxon>Sar</taxon>
        <taxon>Alveolata</taxon>
        <taxon>Dinophyceae</taxon>
        <taxon>Suessiales</taxon>
        <taxon>Symbiodiniaceae</taxon>
        <taxon>Symbiodinium</taxon>
    </lineage>
</organism>
<protein>
    <submittedName>
        <fullName evidence="2">IFI30 protein</fullName>
    </submittedName>
</protein>
<feature type="compositionally biased region" description="Basic and acidic residues" evidence="1">
    <location>
        <begin position="566"/>
        <end position="579"/>
    </location>
</feature>
<name>A0A812NFP9_SYMPI</name>
<sequence>MQTTWTPRLQVADAAASKLAELRRQVLKEVDRQRSSLEATAAELGMQAEAAAAVAKGAEVAAAVAETFSLRLENSSEELMQVKVQSDEQHDDVKQRMELLVLEVKNTLGPKVSHLEEQLQAESSRLDVVASQGAAHEVAQSLCQDAVQRLSEASAASAQAWEQHKVAMQECVAEKHAASLSSCEKTSADLIALAAAVSARAEATEISIGELRMDLGREVKTCLAESADLGSRLAELDKSTRCFSEEVAEKARQATRALEMAMNPEVQEIRHELQAAAQRKSVQVLESESAKLAKALRELQCQGIGHEWTVPRANQRVEYLAMDSKDAKGIWMDSPEFWLGGQGPLFLRFYPQGVAGGDGLCAVGLYAPHQDRLAALPLRLDLRVADLRKRAVAQTEAEGVLWLAHGFGSFGALELVKEDLTVGVEIPPFAWAALDKANANQAAGNPFQHGSFTATAKLRDVSDCPKPTVSSEQVQPDCKARSVPGSPHACPGAVLSSPSPSRPGWAVFGDQGDRNASAPEQPERRRPWSAQAAQRAVNVTTFATVPAQRRKPPACANPFLSATSAADDRRSTNPFLDRA</sequence>
<keyword evidence="3" id="KW-1185">Reference proteome</keyword>
<feature type="region of interest" description="Disordered" evidence="1">
    <location>
        <begin position="464"/>
        <end position="579"/>
    </location>
</feature>
<dbReference type="OrthoDB" id="436187at2759"/>
<reference evidence="2" key="1">
    <citation type="submission" date="2021-02" db="EMBL/GenBank/DDBJ databases">
        <authorList>
            <person name="Dougan E. K."/>
            <person name="Rhodes N."/>
            <person name="Thang M."/>
            <person name="Chan C."/>
        </authorList>
    </citation>
    <scope>NUCLEOTIDE SEQUENCE</scope>
</reference>
<dbReference type="Proteomes" id="UP000649617">
    <property type="component" value="Unassembled WGS sequence"/>
</dbReference>
<proteinExistence type="predicted"/>
<evidence type="ECO:0000256" key="1">
    <source>
        <dbReference type="SAM" id="MobiDB-lite"/>
    </source>
</evidence>
<dbReference type="EMBL" id="CAJNIZ010010946">
    <property type="protein sequence ID" value="CAE7308571.1"/>
    <property type="molecule type" value="Genomic_DNA"/>
</dbReference>
<evidence type="ECO:0000313" key="3">
    <source>
        <dbReference type="Proteomes" id="UP000649617"/>
    </source>
</evidence>
<dbReference type="AlphaFoldDB" id="A0A812NFP9"/>